<reference evidence="1 2" key="1">
    <citation type="submission" date="2023-01" db="EMBL/GenBank/DDBJ databases">
        <title>Novel species of the genus Asticcacaulis isolated from rivers.</title>
        <authorList>
            <person name="Lu H."/>
        </authorList>
    </citation>
    <scope>NUCLEOTIDE SEQUENCE [LARGE SCALE GENOMIC DNA]</scope>
    <source>
        <strain evidence="1 2">BYS171W</strain>
    </source>
</reference>
<evidence type="ECO:0000313" key="2">
    <source>
        <dbReference type="Proteomes" id="UP001214854"/>
    </source>
</evidence>
<comment type="caution">
    <text evidence="1">The sequence shown here is derived from an EMBL/GenBank/DDBJ whole genome shotgun (WGS) entry which is preliminary data.</text>
</comment>
<keyword evidence="1" id="KW-0966">Cell projection</keyword>
<accession>A0ABT5HW64</accession>
<keyword evidence="1" id="KW-0282">Flagellum</keyword>
<keyword evidence="2" id="KW-1185">Reference proteome</keyword>
<dbReference type="RefSeq" id="WP_272748766.1">
    <property type="nucleotide sequence ID" value="NZ_JAQQKX010000011.1"/>
</dbReference>
<proteinExistence type="predicted"/>
<evidence type="ECO:0000313" key="1">
    <source>
        <dbReference type="EMBL" id="MDC7684298.1"/>
    </source>
</evidence>
<name>A0ABT5HW64_9CAUL</name>
<sequence>MAISAHNTQDHARQLLVLTERLSERLAAEIAAFEAHRPFDIHATVEETRALSALYRQETARVKADPSLLSGLDVATKTALRAATESFMAVSERHARAVEAAKTISEGIMKAVADEMAETRKPSLTYGPGAGLRDKAAHSLNYGFKA</sequence>
<dbReference type="EMBL" id="JAQQKX010000011">
    <property type="protein sequence ID" value="MDC7684298.1"/>
    <property type="molecule type" value="Genomic_DNA"/>
</dbReference>
<organism evidence="1 2">
    <name type="scientific">Asticcacaulis aquaticus</name>
    <dbReference type="NCBI Taxonomy" id="2984212"/>
    <lineage>
        <taxon>Bacteria</taxon>
        <taxon>Pseudomonadati</taxon>
        <taxon>Pseudomonadota</taxon>
        <taxon>Alphaproteobacteria</taxon>
        <taxon>Caulobacterales</taxon>
        <taxon>Caulobacteraceae</taxon>
        <taxon>Asticcacaulis</taxon>
    </lineage>
</organism>
<protein>
    <submittedName>
        <fullName evidence="1">Flagellar basal-body protein FlbY</fullName>
    </submittedName>
</protein>
<gene>
    <name evidence="1" type="ORF">PQU92_13495</name>
</gene>
<keyword evidence="1" id="KW-0969">Cilium</keyword>
<dbReference type="Proteomes" id="UP001214854">
    <property type="component" value="Unassembled WGS sequence"/>
</dbReference>